<dbReference type="GO" id="GO:0004867">
    <property type="term" value="F:serine-type endopeptidase inhibitor activity"/>
    <property type="evidence" value="ECO:0007669"/>
    <property type="project" value="InterPro"/>
</dbReference>
<feature type="domain" description="Serpin" evidence="3">
    <location>
        <begin position="12"/>
        <end position="369"/>
    </location>
</feature>
<comment type="caution">
    <text evidence="4">The sequence shown here is derived from an EMBL/GenBank/DDBJ whole genome shotgun (WGS) entry which is preliminary data.</text>
</comment>
<dbReference type="InterPro" id="IPR000215">
    <property type="entry name" value="Serpin_fam"/>
</dbReference>
<evidence type="ECO:0000313" key="4">
    <source>
        <dbReference type="EMBL" id="GMR56942.1"/>
    </source>
</evidence>
<dbReference type="InterPro" id="IPR042185">
    <property type="entry name" value="Serpin_sf_2"/>
</dbReference>
<name>A0AAN5D6H6_9BILA</name>
<dbReference type="PANTHER" id="PTHR11461:SF211">
    <property type="entry name" value="GH10112P-RELATED"/>
    <property type="match status" value="1"/>
</dbReference>
<dbReference type="AlphaFoldDB" id="A0AAN5D6H6"/>
<dbReference type="InterPro" id="IPR042178">
    <property type="entry name" value="Serpin_sf_1"/>
</dbReference>
<dbReference type="Gene3D" id="3.30.497.10">
    <property type="entry name" value="Antithrombin, subunit I, domain 2"/>
    <property type="match status" value="1"/>
</dbReference>
<dbReference type="SUPFAM" id="SSF56574">
    <property type="entry name" value="Serpins"/>
    <property type="match status" value="1"/>
</dbReference>
<dbReference type="InterPro" id="IPR036186">
    <property type="entry name" value="Serpin_sf"/>
</dbReference>
<dbReference type="InterPro" id="IPR023796">
    <property type="entry name" value="Serpin_dom"/>
</dbReference>
<dbReference type="CDD" id="cd00172">
    <property type="entry name" value="serpin"/>
    <property type="match status" value="1"/>
</dbReference>
<gene>
    <name evidence="4" type="ORF">PMAYCL1PPCAC_27137</name>
</gene>
<dbReference type="PROSITE" id="PS00284">
    <property type="entry name" value="SERPIN"/>
    <property type="match status" value="1"/>
</dbReference>
<dbReference type="Proteomes" id="UP001328107">
    <property type="component" value="Unassembled WGS sequence"/>
</dbReference>
<accession>A0AAN5D6H6</accession>
<dbReference type="PANTHER" id="PTHR11461">
    <property type="entry name" value="SERINE PROTEASE INHIBITOR, SERPIN"/>
    <property type="match status" value="1"/>
</dbReference>
<proteinExistence type="inferred from homology"/>
<evidence type="ECO:0000256" key="2">
    <source>
        <dbReference type="RuleBase" id="RU000411"/>
    </source>
</evidence>
<keyword evidence="5" id="KW-1185">Reference proteome</keyword>
<dbReference type="GO" id="GO:0005615">
    <property type="term" value="C:extracellular space"/>
    <property type="evidence" value="ECO:0007669"/>
    <property type="project" value="InterPro"/>
</dbReference>
<dbReference type="InterPro" id="IPR023795">
    <property type="entry name" value="Serpin_CS"/>
</dbReference>
<evidence type="ECO:0000259" key="3">
    <source>
        <dbReference type="SMART" id="SM00093"/>
    </source>
</evidence>
<comment type="similarity">
    <text evidence="1 2">Belongs to the serpin family.</text>
</comment>
<evidence type="ECO:0000256" key="1">
    <source>
        <dbReference type="ARBA" id="ARBA00009500"/>
    </source>
</evidence>
<protein>
    <recommendedName>
        <fullName evidence="3">Serpin domain-containing protein</fullName>
    </recommendedName>
</protein>
<dbReference type="Pfam" id="PF00079">
    <property type="entry name" value="Serpin"/>
    <property type="match status" value="1"/>
</dbReference>
<sequence length="369" mass="40456">MVCPASLLSTSLAIYLLRNSAPPSQSFVLSPFSLDTALAIINDGAGGATQAELTNLLLNGCSASDVTALYASLASSLLIRNKTGVTFNSANRFYVDTSVSYCYKKRLANINFTFFQVESIQFSQKVEAANEMNKFVNDATNGMIKDVISPDGISNDAKAILINAIYFLGKWQIPFDPRFTDPRTFHGVNGDRKIPFMHSGSSFRINLDNDIGTVLIMEYVDPKYSFFYLMPNKSSNVGTMLNGLTGERLQSVLKGATRRNVHITVPKMKIKSKLDGVELLSKMGVKSLFSNGADLSKISSSPLKVSKITHSAVFEVDEKGTEAAAATMVEVAFMSKTIYLPPPITIILDRPFLFGVRRNDEILFIGQYV</sequence>
<reference evidence="5" key="1">
    <citation type="submission" date="2022-10" db="EMBL/GenBank/DDBJ databases">
        <title>Genome assembly of Pristionchus species.</title>
        <authorList>
            <person name="Yoshida K."/>
            <person name="Sommer R.J."/>
        </authorList>
    </citation>
    <scope>NUCLEOTIDE SEQUENCE [LARGE SCALE GENOMIC DNA]</scope>
    <source>
        <strain evidence="5">RS5460</strain>
    </source>
</reference>
<dbReference type="SMART" id="SM00093">
    <property type="entry name" value="SERPIN"/>
    <property type="match status" value="1"/>
</dbReference>
<dbReference type="Gene3D" id="2.30.39.10">
    <property type="entry name" value="Alpha-1-antitrypsin, domain 1"/>
    <property type="match status" value="1"/>
</dbReference>
<organism evidence="4 5">
    <name type="scientific">Pristionchus mayeri</name>
    <dbReference type="NCBI Taxonomy" id="1317129"/>
    <lineage>
        <taxon>Eukaryota</taxon>
        <taxon>Metazoa</taxon>
        <taxon>Ecdysozoa</taxon>
        <taxon>Nematoda</taxon>
        <taxon>Chromadorea</taxon>
        <taxon>Rhabditida</taxon>
        <taxon>Rhabditina</taxon>
        <taxon>Diplogasteromorpha</taxon>
        <taxon>Diplogasteroidea</taxon>
        <taxon>Neodiplogasteridae</taxon>
        <taxon>Pristionchus</taxon>
    </lineage>
</organism>
<evidence type="ECO:0000313" key="5">
    <source>
        <dbReference type="Proteomes" id="UP001328107"/>
    </source>
</evidence>
<dbReference type="EMBL" id="BTRK01000006">
    <property type="protein sequence ID" value="GMR56942.1"/>
    <property type="molecule type" value="Genomic_DNA"/>
</dbReference>